<dbReference type="PANTHER" id="PTHR28096">
    <property type="entry name" value="PROTEIN FAF1"/>
    <property type="match status" value="1"/>
</dbReference>
<dbReference type="PANTHER" id="PTHR28096:SF1">
    <property type="entry name" value="PROTEIN FAF1"/>
    <property type="match status" value="1"/>
</dbReference>
<evidence type="ECO:0000313" key="3">
    <source>
        <dbReference type="Proteomes" id="UP000478008"/>
    </source>
</evidence>
<dbReference type="EMBL" id="CABFWN010000004">
    <property type="protein sequence ID" value="VUG18893.1"/>
    <property type="molecule type" value="Genomic_DNA"/>
</dbReference>
<dbReference type="InterPro" id="IPR053030">
    <property type="entry name" value="Ribosomal_biogenesis_FAF1-like"/>
</dbReference>
<evidence type="ECO:0000256" key="1">
    <source>
        <dbReference type="SAM" id="MobiDB-lite"/>
    </source>
</evidence>
<reference evidence="2 3" key="1">
    <citation type="submission" date="2019-07" db="EMBL/GenBank/DDBJ databases">
        <authorList>
            <person name="Friedrich A."/>
            <person name="Schacherer J."/>
        </authorList>
    </citation>
    <scope>NUCLEOTIDE SEQUENCE [LARGE SCALE GENOMIC DNA]</scope>
</reference>
<accession>A0A7D9CZB5</accession>
<dbReference type="AlphaFoldDB" id="A0A7D9CZB5"/>
<protein>
    <submittedName>
        <fullName evidence="2">DEBR0S4_05094g1_1</fullName>
    </submittedName>
</protein>
<dbReference type="GO" id="GO:0000462">
    <property type="term" value="P:maturation of SSU-rRNA from tricistronic rRNA transcript (SSU-rRNA, 5.8S rRNA, LSU-rRNA)"/>
    <property type="evidence" value="ECO:0007669"/>
    <property type="project" value="TreeGrafter"/>
</dbReference>
<dbReference type="GO" id="GO:0005730">
    <property type="term" value="C:nucleolus"/>
    <property type="evidence" value="ECO:0007669"/>
    <property type="project" value="TreeGrafter"/>
</dbReference>
<proteinExistence type="predicted"/>
<gene>
    <name evidence="2" type="ORF">DEBR0S4_05094G</name>
</gene>
<feature type="compositionally biased region" description="Basic and acidic residues" evidence="1">
    <location>
        <begin position="38"/>
        <end position="48"/>
    </location>
</feature>
<evidence type="ECO:0000313" key="2">
    <source>
        <dbReference type="EMBL" id="VUG18893.1"/>
    </source>
</evidence>
<dbReference type="Proteomes" id="UP000478008">
    <property type="component" value="Unassembled WGS sequence"/>
</dbReference>
<organism evidence="2 3">
    <name type="scientific">Dekkera bruxellensis</name>
    <name type="common">Brettanomyces custersii</name>
    <dbReference type="NCBI Taxonomy" id="5007"/>
    <lineage>
        <taxon>Eukaryota</taxon>
        <taxon>Fungi</taxon>
        <taxon>Dikarya</taxon>
        <taxon>Ascomycota</taxon>
        <taxon>Saccharomycotina</taxon>
        <taxon>Pichiomycetes</taxon>
        <taxon>Pichiales</taxon>
        <taxon>Pichiaceae</taxon>
        <taxon>Brettanomyces</taxon>
    </lineage>
</organism>
<keyword evidence="3" id="KW-1185">Reference proteome</keyword>
<feature type="region of interest" description="Disordered" evidence="1">
    <location>
        <begin position="23"/>
        <end position="66"/>
    </location>
</feature>
<name>A0A7D9CZB5_DEKBR</name>
<sequence>MAPVIVKFEDKYNPNNVKISKAQKKVLRSGKPISTEQLLRKQRLEEKRKLRGRRHTKDDEDNTKNDLQLQRLLDESHILSGGNQSHEQRFSGAELTLESMALEGDTIGSSRVRTLSERMKKLSETNGGSDRKLENMPMSIRKGMIRAQMRRISKYEEEAREAGIVLSKNRKGQFRKIHDSGSSSFTERIGTGVKKQVRLRDRGLKINSVGKATSHGVILSKHDIAKITGGDRRKRGRRDRR</sequence>